<sequence>MRKFNKCSVALIVATAFGLAACSDGKDGSDDEDGISPLPPVVDATEITNVEVLSHTLEEGVVRFEFEVTNEEGLLVSGLEKVSAEVAELTDKGIARSRPDFEGTIAGGNANEETEGASLNMTENGRYEFLAPMPAVNAGTEGIIRLAVGGGENIAKSNYIVVDKTESLHTTSTATCHGCHVDYAASKLKHPSYTAINTDGETDLVAGCMVCHGNVVRDKGGYAKNTMQKIGHINHQKFEKDFEPANCYTCHAEPITKVNSMDTCTDCHDAAGVGTTSVAMTYSSFDETDDVRQFHKKVGERADIRAQHYTTTSAPYTNSSLEWDDHETTGGWCTDIALFNTDSGTDVQLNIAQLYAAGTLTYAGAYIHAYDNDSIVGRPSPRDSGGVTNSQYIENPDGSRAACYVRLDGIDAGFANAGFTASSRVTFKQQDDDGGYDGVSLTSYSDVVDRNEEKLQEYNRRHSVTLDSCTTCHNNETNYHKNGSYSDGGLDCVACHNNGQDRAGQRVVAMDAFETDSFRINAGYTIAVKNSDGEQTGWKANSAPGFGPLVHAQHWGLQSVIGSEISRDNEVALTNSAAKLNADNCVACHADGIDLNAVPNQYMLSRAFNGGNAGESGVASSPITANCFACHNNDQALNHMISNGGELNLEVNKAGDWFTQGTSESCATCHAEGRSYGIEKYHVFDRKE</sequence>
<evidence type="ECO:0000259" key="3">
    <source>
        <dbReference type="Pfam" id="PF22113"/>
    </source>
</evidence>
<dbReference type="PANTHER" id="PTHR35038:SF8">
    <property type="entry name" value="C-TYPE POLYHEME CYTOCHROME OMCC"/>
    <property type="match status" value="1"/>
</dbReference>
<dbReference type="RefSeq" id="WP_012275632.1">
    <property type="nucleotide sequence ID" value="NC_010334.1"/>
</dbReference>
<evidence type="ECO:0000256" key="2">
    <source>
        <dbReference type="SAM" id="SignalP"/>
    </source>
</evidence>
<accession>B0TRA6</accession>
<feature type="signal peptide" evidence="2">
    <location>
        <begin position="1"/>
        <end position="20"/>
    </location>
</feature>
<evidence type="ECO:0000256" key="1">
    <source>
        <dbReference type="ARBA" id="ARBA00022729"/>
    </source>
</evidence>
<dbReference type="InterPro" id="IPR036280">
    <property type="entry name" value="Multihaem_cyt_sf"/>
</dbReference>
<feature type="domain" description="Outer membrane cytochrome MtrC/MtrF-like" evidence="3">
    <location>
        <begin position="461"/>
        <end position="682"/>
    </location>
</feature>
<evidence type="ECO:0000313" key="5">
    <source>
        <dbReference type="Proteomes" id="UP000001317"/>
    </source>
</evidence>
<dbReference type="KEGG" id="shl:Shal_0503"/>
<proteinExistence type="predicted"/>
<protein>
    <recommendedName>
        <fullName evidence="3">Outer membrane cytochrome MtrC/MtrF-like domain-containing protein</fullName>
    </recommendedName>
</protein>
<dbReference type="eggNOG" id="ENOG5033T3C">
    <property type="taxonomic scope" value="Bacteria"/>
</dbReference>
<dbReference type="Pfam" id="PF22113">
    <property type="entry name" value="Mtrc-MtrF_II-IV_dom"/>
    <property type="match status" value="1"/>
</dbReference>
<gene>
    <name evidence="4" type="ordered locus">Shal_0503</name>
</gene>
<dbReference type="PANTHER" id="PTHR35038">
    <property type="entry name" value="DISSIMILATORY SULFITE REDUCTASE SIRA"/>
    <property type="match status" value="1"/>
</dbReference>
<dbReference type="GO" id="GO:0016491">
    <property type="term" value="F:oxidoreductase activity"/>
    <property type="evidence" value="ECO:0007669"/>
    <property type="project" value="TreeGrafter"/>
</dbReference>
<dbReference type="InterPro" id="IPR054337">
    <property type="entry name" value="Mtrc-MtrF-like_dom_II/IV"/>
</dbReference>
<dbReference type="PROSITE" id="PS51257">
    <property type="entry name" value="PROKAR_LIPOPROTEIN"/>
    <property type="match status" value="1"/>
</dbReference>
<evidence type="ECO:0000313" key="4">
    <source>
        <dbReference type="EMBL" id="ABZ75078.1"/>
    </source>
</evidence>
<dbReference type="HOGENOM" id="CLU_417317_0_0_6"/>
<dbReference type="SUPFAM" id="SSF48695">
    <property type="entry name" value="Multiheme cytochromes"/>
    <property type="match status" value="1"/>
</dbReference>
<reference evidence="4" key="1">
    <citation type="submission" date="2008-01" db="EMBL/GenBank/DDBJ databases">
        <title>Complete sequence of Shewanella halifaxensis HAW-EB4.</title>
        <authorList>
            <consortium name="US DOE Joint Genome Institute"/>
            <person name="Copeland A."/>
            <person name="Lucas S."/>
            <person name="Lapidus A."/>
            <person name="Glavina del Rio T."/>
            <person name="Dalin E."/>
            <person name="Tice H."/>
            <person name="Bruce D."/>
            <person name="Goodwin L."/>
            <person name="Pitluck S."/>
            <person name="Sims D."/>
            <person name="Brettin T."/>
            <person name="Detter J.C."/>
            <person name="Han C."/>
            <person name="Kuske C.R."/>
            <person name="Schmutz J."/>
            <person name="Larimer F."/>
            <person name="Land M."/>
            <person name="Hauser L."/>
            <person name="Kyrpides N."/>
            <person name="Kim E."/>
            <person name="Zhao J.-S."/>
            <person name="Richardson P."/>
        </authorList>
    </citation>
    <scope>NUCLEOTIDE SEQUENCE [LARGE SCALE GENOMIC DNA]</scope>
    <source>
        <strain evidence="4">HAW-EB4</strain>
    </source>
</reference>
<dbReference type="InterPro" id="IPR051829">
    <property type="entry name" value="Multiheme_Cytochr_ET"/>
</dbReference>
<organism evidence="4 5">
    <name type="scientific">Shewanella halifaxensis (strain HAW-EB4)</name>
    <dbReference type="NCBI Taxonomy" id="458817"/>
    <lineage>
        <taxon>Bacteria</taxon>
        <taxon>Pseudomonadati</taxon>
        <taxon>Pseudomonadota</taxon>
        <taxon>Gammaproteobacteria</taxon>
        <taxon>Alteromonadales</taxon>
        <taxon>Shewanellaceae</taxon>
        <taxon>Shewanella</taxon>
    </lineage>
</organism>
<dbReference type="AlphaFoldDB" id="B0TRA6"/>
<dbReference type="Gene3D" id="3.90.10.10">
    <property type="entry name" value="Cytochrome C3"/>
    <property type="match status" value="1"/>
</dbReference>
<name>B0TRA6_SHEHH</name>
<feature type="chain" id="PRO_5002756720" description="Outer membrane cytochrome MtrC/MtrF-like domain-containing protein" evidence="2">
    <location>
        <begin position="21"/>
        <end position="688"/>
    </location>
</feature>
<dbReference type="EMBL" id="CP000931">
    <property type="protein sequence ID" value="ABZ75078.1"/>
    <property type="molecule type" value="Genomic_DNA"/>
</dbReference>
<keyword evidence="1 2" id="KW-0732">Signal</keyword>
<dbReference type="OrthoDB" id="9146465at2"/>
<dbReference type="Proteomes" id="UP000001317">
    <property type="component" value="Chromosome"/>
</dbReference>
<keyword evidence="5" id="KW-1185">Reference proteome</keyword>